<evidence type="ECO:0000313" key="2">
    <source>
        <dbReference type="EMBL" id="CAD8997473.1"/>
    </source>
</evidence>
<feature type="compositionally biased region" description="Polar residues" evidence="1">
    <location>
        <begin position="76"/>
        <end position="85"/>
    </location>
</feature>
<gene>
    <name evidence="2" type="ORF">EGYM00392_LOCUS8538</name>
</gene>
<proteinExistence type="predicted"/>
<evidence type="ECO:0000256" key="1">
    <source>
        <dbReference type="SAM" id="MobiDB-lite"/>
    </source>
</evidence>
<dbReference type="AlphaFoldDB" id="A0A7S1N5J3"/>
<sequence length="112" mass="12311">MQLYCMPLTQPDPFKISNRCKLQSTLRIKPILHQKRCVLGKGPLWDMGELSPAGVEHPSNLLHGSAALNISSWCPPTPIQNGQTDSPPPLPHRGITYKNEGIARGERGVSAY</sequence>
<dbReference type="EMBL" id="HBGA01022147">
    <property type="protein sequence ID" value="CAD8997473.1"/>
    <property type="molecule type" value="Transcribed_RNA"/>
</dbReference>
<reference evidence="2" key="1">
    <citation type="submission" date="2021-01" db="EMBL/GenBank/DDBJ databases">
        <authorList>
            <person name="Corre E."/>
            <person name="Pelletier E."/>
            <person name="Niang G."/>
            <person name="Scheremetjew M."/>
            <person name="Finn R."/>
            <person name="Kale V."/>
            <person name="Holt S."/>
            <person name="Cochrane G."/>
            <person name="Meng A."/>
            <person name="Brown T."/>
            <person name="Cohen L."/>
        </authorList>
    </citation>
    <scope>NUCLEOTIDE SEQUENCE</scope>
    <source>
        <strain evidence="2">NIES-381</strain>
    </source>
</reference>
<organism evidence="2">
    <name type="scientific">Eutreptiella gymnastica</name>
    <dbReference type="NCBI Taxonomy" id="73025"/>
    <lineage>
        <taxon>Eukaryota</taxon>
        <taxon>Discoba</taxon>
        <taxon>Euglenozoa</taxon>
        <taxon>Euglenida</taxon>
        <taxon>Spirocuta</taxon>
        <taxon>Euglenophyceae</taxon>
        <taxon>Eutreptiales</taxon>
        <taxon>Eutreptiaceae</taxon>
        <taxon>Eutreptiella</taxon>
    </lineage>
</organism>
<name>A0A7S1N5J3_9EUGL</name>
<feature type="region of interest" description="Disordered" evidence="1">
    <location>
        <begin position="76"/>
        <end position="99"/>
    </location>
</feature>
<protein>
    <submittedName>
        <fullName evidence="2">Uncharacterized protein</fullName>
    </submittedName>
</protein>
<accession>A0A7S1N5J3</accession>